<name>A0AAX3FN19_ACTEU</name>
<sequence length="124" mass="13898">MTVIYEGSCVLEVDGQEVEITKLDVKTLTGRKLVKAMNSQGRAKGYTKGIKEYSITITAVEPTDGTEIDWDNIENSKLTKYPLDNSEKRTSYLGCFSTEVGESYQVDGESLRDIQLHALRKVKE</sequence>
<reference evidence="1 2" key="1">
    <citation type="submission" date="2018-12" db="EMBL/GenBank/DDBJ databases">
        <authorList>
            <consortium name="Pathogen Informatics"/>
        </authorList>
    </citation>
    <scope>NUCLEOTIDE SEQUENCE [LARGE SCALE GENOMIC DNA]</scope>
    <source>
        <strain evidence="1 2">NCTC8529</strain>
    </source>
</reference>
<evidence type="ECO:0000313" key="1">
    <source>
        <dbReference type="EMBL" id="VEE92980.1"/>
    </source>
</evidence>
<dbReference type="EMBL" id="LR134310">
    <property type="protein sequence ID" value="VEE92980.1"/>
    <property type="molecule type" value="Genomic_DNA"/>
</dbReference>
<organism evidence="1 2">
    <name type="scientific">Actinobacillus equuli</name>
    <dbReference type="NCBI Taxonomy" id="718"/>
    <lineage>
        <taxon>Bacteria</taxon>
        <taxon>Pseudomonadati</taxon>
        <taxon>Pseudomonadota</taxon>
        <taxon>Gammaproteobacteria</taxon>
        <taxon>Pasteurellales</taxon>
        <taxon>Pasteurellaceae</taxon>
        <taxon>Actinobacillus</taxon>
    </lineage>
</organism>
<gene>
    <name evidence="1" type="ORF">NCTC8529_02124</name>
</gene>
<evidence type="ECO:0008006" key="3">
    <source>
        <dbReference type="Google" id="ProtNLM"/>
    </source>
</evidence>
<dbReference type="Proteomes" id="UP000268529">
    <property type="component" value="Chromosome"/>
</dbReference>
<dbReference type="RefSeq" id="WP_039196610.1">
    <property type="nucleotide sequence ID" value="NZ_LR134310.1"/>
</dbReference>
<dbReference type="GeneID" id="92744724"/>
<accession>A0AAX3FN19</accession>
<dbReference type="AlphaFoldDB" id="A0AAX3FN19"/>
<protein>
    <recommendedName>
        <fullName evidence="3">Phage tail protein</fullName>
    </recommendedName>
</protein>
<evidence type="ECO:0000313" key="2">
    <source>
        <dbReference type="Proteomes" id="UP000268529"/>
    </source>
</evidence>
<proteinExistence type="predicted"/>